<name>A0A232FJJ6_9HYME</name>
<keyword evidence="5" id="KW-1185">Reference proteome</keyword>
<evidence type="ECO:0000313" key="4">
    <source>
        <dbReference type="EMBL" id="OXU30638.1"/>
    </source>
</evidence>
<dbReference type="GO" id="GO:0016616">
    <property type="term" value="F:oxidoreductase activity, acting on the CH-OH group of donors, NAD or NADP as acceptor"/>
    <property type="evidence" value="ECO:0007669"/>
    <property type="project" value="UniProtKB-ARBA"/>
</dbReference>
<dbReference type="Pfam" id="PF00106">
    <property type="entry name" value="adh_short"/>
    <property type="match status" value="1"/>
</dbReference>
<dbReference type="InterPro" id="IPR036291">
    <property type="entry name" value="NAD(P)-bd_dom_sf"/>
</dbReference>
<dbReference type="AlphaFoldDB" id="A0A232FJJ6"/>
<dbReference type="STRING" id="543379.A0A232FJJ6"/>
<comment type="similarity">
    <text evidence="1 3">Belongs to the short-chain dehydrogenases/reductases (SDR) family.</text>
</comment>
<comment type="caution">
    <text evidence="4">The sequence shown here is derived from an EMBL/GenBank/DDBJ whole genome shotgun (WGS) entry which is preliminary data.</text>
</comment>
<dbReference type="Gene3D" id="3.40.50.720">
    <property type="entry name" value="NAD(P)-binding Rossmann-like Domain"/>
    <property type="match status" value="1"/>
</dbReference>
<reference evidence="4 5" key="1">
    <citation type="journal article" date="2017" name="Curr. Biol.">
        <title>The Evolution of Venom by Co-option of Single-Copy Genes.</title>
        <authorList>
            <person name="Martinson E.O."/>
            <person name="Mrinalini"/>
            <person name="Kelkar Y.D."/>
            <person name="Chang C.H."/>
            <person name="Werren J.H."/>
        </authorList>
    </citation>
    <scope>NUCLEOTIDE SEQUENCE [LARGE SCALE GENOMIC DNA]</scope>
    <source>
        <strain evidence="4 5">Alberta</strain>
        <tissue evidence="4">Whole body</tissue>
    </source>
</reference>
<organism evidence="4 5">
    <name type="scientific">Trichomalopsis sarcophagae</name>
    <dbReference type="NCBI Taxonomy" id="543379"/>
    <lineage>
        <taxon>Eukaryota</taxon>
        <taxon>Metazoa</taxon>
        <taxon>Ecdysozoa</taxon>
        <taxon>Arthropoda</taxon>
        <taxon>Hexapoda</taxon>
        <taxon>Insecta</taxon>
        <taxon>Pterygota</taxon>
        <taxon>Neoptera</taxon>
        <taxon>Endopterygota</taxon>
        <taxon>Hymenoptera</taxon>
        <taxon>Apocrita</taxon>
        <taxon>Proctotrupomorpha</taxon>
        <taxon>Chalcidoidea</taxon>
        <taxon>Pteromalidae</taxon>
        <taxon>Pteromalinae</taxon>
        <taxon>Trichomalopsis</taxon>
    </lineage>
</organism>
<evidence type="ECO:0000256" key="3">
    <source>
        <dbReference type="RuleBase" id="RU000363"/>
    </source>
</evidence>
<dbReference type="PRINTS" id="PR00081">
    <property type="entry name" value="GDHRDH"/>
</dbReference>
<evidence type="ECO:0008006" key="6">
    <source>
        <dbReference type="Google" id="ProtNLM"/>
    </source>
</evidence>
<dbReference type="PANTHER" id="PTHR43115">
    <property type="entry name" value="DEHYDROGENASE/REDUCTASE SDR FAMILY MEMBER 11"/>
    <property type="match status" value="1"/>
</dbReference>
<dbReference type="InterPro" id="IPR002347">
    <property type="entry name" value="SDR_fam"/>
</dbReference>
<accession>A0A232FJJ6</accession>
<protein>
    <recommendedName>
        <fullName evidence="6">Dehydrogenase</fullName>
    </recommendedName>
</protein>
<evidence type="ECO:0000313" key="5">
    <source>
        <dbReference type="Proteomes" id="UP000215335"/>
    </source>
</evidence>
<dbReference type="OrthoDB" id="1933717at2759"/>
<dbReference type="Proteomes" id="UP000215335">
    <property type="component" value="Unassembled WGS sequence"/>
</dbReference>
<sequence length="247" mass="26981">MERWAGKVAVVTGASAGIGLETAKALVRHGLIVVGLSRRVDKMKSEMSSVKGSGKFYAKACDVTDENNVIEVFHWVETNFQSVHILVNNAGVLKAATFQEVKTEDLKHVIDVNIMGLLNCTRHALKIMRKNDHEAHIININSNSGHRVPKFNNGVSMNVYPATKHAVTAICESFINELHGTKIKVTSISPGVVRTEIFEIGNLSPEFINSLPCLKPEDVANSIVHAISTPPHVLITELTIKPLGQVH</sequence>
<keyword evidence="2" id="KW-0560">Oxidoreductase</keyword>
<dbReference type="PRINTS" id="PR00080">
    <property type="entry name" value="SDRFAMILY"/>
</dbReference>
<dbReference type="PANTHER" id="PTHR43115:SF4">
    <property type="entry name" value="DEHYDROGENASE_REDUCTASE SDR FAMILY MEMBER 11"/>
    <property type="match status" value="1"/>
</dbReference>
<gene>
    <name evidence="4" type="ORF">TSAR_003427</name>
</gene>
<dbReference type="EMBL" id="NNAY01000137">
    <property type="protein sequence ID" value="OXU30638.1"/>
    <property type="molecule type" value="Genomic_DNA"/>
</dbReference>
<evidence type="ECO:0000256" key="2">
    <source>
        <dbReference type="ARBA" id="ARBA00023002"/>
    </source>
</evidence>
<evidence type="ECO:0000256" key="1">
    <source>
        <dbReference type="ARBA" id="ARBA00006484"/>
    </source>
</evidence>
<dbReference type="SUPFAM" id="SSF51735">
    <property type="entry name" value="NAD(P)-binding Rossmann-fold domains"/>
    <property type="match status" value="1"/>
</dbReference>
<dbReference type="FunFam" id="3.40.50.720:FF:000047">
    <property type="entry name" value="NADP-dependent L-serine/L-allo-threonine dehydrogenase"/>
    <property type="match status" value="1"/>
</dbReference>
<proteinExistence type="inferred from homology"/>